<organism evidence="1">
    <name type="scientific">Oryza brachyantha</name>
    <name type="common">malo sina</name>
    <dbReference type="NCBI Taxonomy" id="4533"/>
    <lineage>
        <taxon>Eukaryota</taxon>
        <taxon>Viridiplantae</taxon>
        <taxon>Streptophyta</taxon>
        <taxon>Embryophyta</taxon>
        <taxon>Tracheophyta</taxon>
        <taxon>Spermatophyta</taxon>
        <taxon>Magnoliopsida</taxon>
        <taxon>Liliopsida</taxon>
        <taxon>Poales</taxon>
        <taxon>Poaceae</taxon>
        <taxon>BOP clade</taxon>
        <taxon>Oryzoideae</taxon>
        <taxon>Oryzeae</taxon>
        <taxon>Oryzinae</taxon>
        <taxon>Oryza</taxon>
    </lineage>
</organism>
<protein>
    <submittedName>
        <fullName evidence="1">Uncharacterized protein</fullName>
    </submittedName>
</protein>
<accession>J3M6A8</accession>
<dbReference type="Gene3D" id="1.20.140.40">
    <property type="entry name" value="Invertase/pectin methylesterase inhibitor family protein"/>
    <property type="match status" value="1"/>
</dbReference>
<dbReference type="AlphaFoldDB" id="J3M6A8"/>
<dbReference type="EnsemblPlants" id="OB05G21320.1">
    <property type="protein sequence ID" value="OB05G21320.1"/>
    <property type="gene ID" value="OB05G21320"/>
</dbReference>
<evidence type="ECO:0000313" key="1">
    <source>
        <dbReference type="EnsemblPlants" id="OB05G21320.1"/>
    </source>
</evidence>
<evidence type="ECO:0000313" key="2">
    <source>
        <dbReference type="Proteomes" id="UP000006038"/>
    </source>
</evidence>
<dbReference type="Proteomes" id="UP000006038">
    <property type="component" value="Chromosome 5"/>
</dbReference>
<dbReference type="InterPro" id="IPR035513">
    <property type="entry name" value="Invertase/methylesterase_inhib"/>
</dbReference>
<reference evidence="1" key="2">
    <citation type="submission" date="2013-04" db="UniProtKB">
        <authorList>
            <consortium name="EnsemblPlants"/>
        </authorList>
    </citation>
    <scope>IDENTIFICATION</scope>
</reference>
<sequence length="67" mass="7091">DAVAALDAGRFDAAALQIGAGQSEVELCKSGCERVQLPELLAARNSAVDRLCNVATDITRVLQLKQH</sequence>
<keyword evidence="2" id="KW-1185">Reference proteome</keyword>
<reference evidence="1" key="1">
    <citation type="journal article" date="2013" name="Nat. Commun.">
        <title>Whole-genome sequencing of Oryza brachyantha reveals mechanisms underlying Oryza genome evolution.</title>
        <authorList>
            <person name="Chen J."/>
            <person name="Huang Q."/>
            <person name="Gao D."/>
            <person name="Wang J."/>
            <person name="Lang Y."/>
            <person name="Liu T."/>
            <person name="Li B."/>
            <person name="Bai Z."/>
            <person name="Luis Goicoechea J."/>
            <person name="Liang C."/>
            <person name="Chen C."/>
            <person name="Zhang W."/>
            <person name="Sun S."/>
            <person name="Liao Y."/>
            <person name="Zhang X."/>
            <person name="Yang L."/>
            <person name="Song C."/>
            <person name="Wang M."/>
            <person name="Shi J."/>
            <person name="Liu G."/>
            <person name="Liu J."/>
            <person name="Zhou H."/>
            <person name="Zhou W."/>
            <person name="Yu Q."/>
            <person name="An N."/>
            <person name="Chen Y."/>
            <person name="Cai Q."/>
            <person name="Wang B."/>
            <person name="Liu B."/>
            <person name="Min J."/>
            <person name="Huang Y."/>
            <person name="Wu H."/>
            <person name="Li Z."/>
            <person name="Zhang Y."/>
            <person name="Yin Y."/>
            <person name="Song W."/>
            <person name="Jiang J."/>
            <person name="Jackson S.A."/>
            <person name="Wing R.A."/>
            <person name="Wang J."/>
            <person name="Chen M."/>
        </authorList>
    </citation>
    <scope>NUCLEOTIDE SEQUENCE [LARGE SCALE GENOMIC DNA]</scope>
    <source>
        <strain evidence="1">cv. IRGC 101232</strain>
    </source>
</reference>
<dbReference type="SUPFAM" id="SSF101148">
    <property type="entry name" value="Plant invertase/pectin methylesterase inhibitor"/>
    <property type="match status" value="1"/>
</dbReference>
<dbReference type="STRING" id="4533.J3M6A8"/>
<dbReference type="HOGENOM" id="CLU_2820146_0_0_1"/>
<dbReference type="Gramene" id="OB05G21320.1">
    <property type="protein sequence ID" value="OB05G21320.1"/>
    <property type="gene ID" value="OB05G21320"/>
</dbReference>
<proteinExistence type="predicted"/>
<name>J3M6A8_ORYBR</name>